<keyword evidence="3 9" id="KW-0812">Transmembrane</keyword>
<evidence type="ECO:0000256" key="9">
    <source>
        <dbReference type="SAM" id="Phobius"/>
    </source>
</evidence>
<evidence type="ECO:0000256" key="6">
    <source>
        <dbReference type="ARBA" id="ARBA00023136"/>
    </source>
</evidence>
<accession>A0A2G9V454</accession>
<protein>
    <recommendedName>
        <fullName evidence="10">GOST seven transmembrane domain-containing protein</fullName>
    </recommendedName>
</protein>
<feature type="region of interest" description="Disordered" evidence="8">
    <location>
        <begin position="391"/>
        <end position="414"/>
    </location>
</feature>
<keyword evidence="12" id="KW-1185">Reference proteome</keyword>
<gene>
    <name evidence="11" type="ORF">TELCIR_00633</name>
</gene>
<feature type="transmembrane region" description="Helical" evidence="9">
    <location>
        <begin position="240"/>
        <end position="262"/>
    </location>
</feature>
<feature type="transmembrane region" description="Helical" evidence="9">
    <location>
        <begin position="724"/>
        <end position="747"/>
    </location>
</feature>
<feature type="coiled-coil region" evidence="7">
    <location>
        <begin position="467"/>
        <end position="501"/>
    </location>
</feature>
<evidence type="ECO:0000256" key="2">
    <source>
        <dbReference type="ARBA" id="ARBA00008108"/>
    </source>
</evidence>
<keyword evidence="4 9" id="KW-1133">Transmembrane helix</keyword>
<dbReference type="PANTHER" id="PTHR17613:SF14">
    <property type="entry name" value="DEMENTIN, ISOFORM H"/>
    <property type="match status" value="1"/>
</dbReference>
<feature type="transmembrane region" description="Helical" evidence="9">
    <location>
        <begin position="342"/>
        <end position="368"/>
    </location>
</feature>
<name>A0A2G9V454_TELCI</name>
<evidence type="ECO:0000256" key="5">
    <source>
        <dbReference type="ARBA" id="ARBA00023054"/>
    </source>
</evidence>
<proteinExistence type="inferred from homology"/>
<evidence type="ECO:0000256" key="1">
    <source>
        <dbReference type="ARBA" id="ARBA00004370"/>
    </source>
</evidence>
<comment type="similarity">
    <text evidence="2">Belongs to the TEX28 family.</text>
</comment>
<feature type="transmembrane region" description="Helical" evidence="9">
    <location>
        <begin position="274"/>
        <end position="300"/>
    </location>
</feature>
<reference evidence="11 12" key="1">
    <citation type="submission" date="2015-09" db="EMBL/GenBank/DDBJ databases">
        <title>Draft genome of the parasitic nematode Teladorsagia circumcincta isolate WARC Sus (inbred).</title>
        <authorList>
            <person name="Mitreva M."/>
        </authorList>
    </citation>
    <scope>NUCLEOTIDE SEQUENCE [LARGE SCALE GENOMIC DNA]</scope>
    <source>
        <strain evidence="11 12">S</strain>
    </source>
</reference>
<evidence type="ECO:0000313" key="12">
    <source>
        <dbReference type="Proteomes" id="UP000230423"/>
    </source>
</evidence>
<sequence length="763" mass="87050">MRSGASDRCAARSSFAYRKQWSRVMHIIALSALCFQLVFSKIHHLTLRGDARRNIPLTSFGYAEGGTFDLVLINFTVPESILEKVDSRENADKSQTDQGFDALFFFADLPQKRLRVFRSGAGKSIHLCPSHDECAKDASTVVPVVKDDSDNNPMPMPPVRTRRDEEGWLDKFKRILGGGDSGKPYEDFVPLVQKDLLYSANISIRFPYDLRGKYHFIYHNCFNYRAHGYSHANVYRVHGLMTALVLLKAASLFFHGVNFFFVSKYGQQSEIWAVVYYITHLLKGALLFGTIILIGTGYTFFKNFLTERDRKVFMVVLPLQIVDNIAMVILEESEFGQQGYQLWFEMFVFIDMICCFLIIFPIICSFYIDQVFISVISVDLRTCTKTVLSLPTDGDRSSVRSSEEDASGSPGNDDRERLRLLQKIELARERLKRTSLERERDVEEFLVMTQGSESQKGADNPQMARLKQHFEKKNKRHTNELEQLQRKLASYEQRLAEIENGIETGSRATVMSTVGQGIRRTGANLKGMTETVMAAPLEFAQRLKSTFGSADNVNEPSDASHSDLRIGQSKFYASSDYGSPHQSNPSIRLSPLAPMPPFALTAESGEMPRQLLEDLRGLRYLITKMGEQINRIERLETTMNETIELHQAEFQALKQEQQGIANRLDYQYNDRFKRVEESVESVENHVVRMENSIKDTLDIRLSGPAWGNAVFLSSANILVEFLKIVLYLVATVLDLFLPFFGTSLLSMCMPCEVYYRRHYYLLI</sequence>
<evidence type="ECO:0000313" key="11">
    <source>
        <dbReference type="EMBL" id="PIO77267.1"/>
    </source>
</evidence>
<evidence type="ECO:0000256" key="3">
    <source>
        <dbReference type="ARBA" id="ARBA00022692"/>
    </source>
</evidence>
<evidence type="ECO:0000256" key="8">
    <source>
        <dbReference type="SAM" id="MobiDB-lite"/>
    </source>
</evidence>
<dbReference type="Proteomes" id="UP000230423">
    <property type="component" value="Unassembled WGS sequence"/>
</dbReference>
<organism evidence="11 12">
    <name type="scientific">Teladorsagia circumcincta</name>
    <name type="common">Brown stomach worm</name>
    <name type="synonym">Ostertagia circumcincta</name>
    <dbReference type="NCBI Taxonomy" id="45464"/>
    <lineage>
        <taxon>Eukaryota</taxon>
        <taxon>Metazoa</taxon>
        <taxon>Ecdysozoa</taxon>
        <taxon>Nematoda</taxon>
        <taxon>Chromadorea</taxon>
        <taxon>Rhabditida</taxon>
        <taxon>Rhabditina</taxon>
        <taxon>Rhabditomorpha</taxon>
        <taxon>Strongyloidea</taxon>
        <taxon>Trichostrongylidae</taxon>
        <taxon>Teladorsagia</taxon>
    </lineage>
</organism>
<dbReference type="AlphaFoldDB" id="A0A2G9V454"/>
<comment type="subcellular location">
    <subcellularLocation>
        <location evidence="1">Membrane</location>
    </subcellularLocation>
</comment>
<evidence type="ECO:0000256" key="4">
    <source>
        <dbReference type="ARBA" id="ARBA00022989"/>
    </source>
</evidence>
<dbReference type="OrthoDB" id="10072335at2759"/>
<dbReference type="GO" id="GO:0012505">
    <property type="term" value="C:endomembrane system"/>
    <property type="evidence" value="ECO:0007669"/>
    <property type="project" value="TreeGrafter"/>
</dbReference>
<dbReference type="PANTHER" id="PTHR17613">
    <property type="entry name" value="CEREBRAL PROTEIN-11-RELATED"/>
    <property type="match status" value="1"/>
</dbReference>
<dbReference type="GO" id="GO:0016020">
    <property type="term" value="C:membrane"/>
    <property type="evidence" value="ECO:0007669"/>
    <property type="project" value="UniProtKB-SubCell"/>
</dbReference>
<dbReference type="InterPro" id="IPR053937">
    <property type="entry name" value="GOST_TM"/>
</dbReference>
<feature type="domain" description="GOST seven transmembrane" evidence="10">
    <location>
        <begin position="233"/>
        <end position="362"/>
    </location>
</feature>
<dbReference type="EMBL" id="KZ345005">
    <property type="protein sequence ID" value="PIO77267.1"/>
    <property type="molecule type" value="Genomic_DNA"/>
</dbReference>
<dbReference type="Pfam" id="PF10267">
    <property type="entry name" value="Tmemb_cc2"/>
    <property type="match status" value="2"/>
</dbReference>
<dbReference type="InterPro" id="IPR019394">
    <property type="entry name" value="TEX28/TMCC"/>
</dbReference>
<keyword evidence="5 7" id="KW-0175">Coiled coil</keyword>
<feature type="compositionally biased region" description="Basic and acidic residues" evidence="8">
    <location>
        <begin position="393"/>
        <end position="403"/>
    </location>
</feature>
<evidence type="ECO:0000256" key="7">
    <source>
        <dbReference type="SAM" id="Coils"/>
    </source>
</evidence>
<evidence type="ECO:0000259" key="10">
    <source>
        <dbReference type="Pfam" id="PF06814"/>
    </source>
</evidence>
<dbReference type="Pfam" id="PF06814">
    <property type="entry name" value="GOST_TM"/>
    <property type="match status" value="1"/>
</dbReference>
<keyword evidence="6 9" id="KW-0472">Membrane</keyword>